<name>A0ABY9YYP2_9GAMM</name>
<dbReference type="EMBL" id="CP119391">
    <property type="protein sequence ID" value="WNK19983.1"/>
    <property type="molecule type" value="Genomic_DNA"/>
</dbReference>
<dbReference type="RefSeq" id="WP_311883482.1">
    <property type="nucleotide sequence ID" value="NZ_CP119391.1"/>
</dbReference>
<keyword evidence="1" id="KW-0732">Signal</keyword>
<evidence type="ECO:0000313" key="2">
    <source>
        <dbReference type="EMBL" id="WNK19983.1"/>
    </source>
</evidence>
<feature type="chain" id="PRO_5045780714" evidence="1">
    <location>
        <begin position="33"/>
        <end position="194"/>
    </location>
</feature>
<evidence type="ECO:0000313" key="3">
    <source>
        <dbReference type="Proteomes" id="UP001301869"/>
    </source>
</evidence>
<reference evidence="2 3" key="1">
    <citation type="submission" date="2023-03" db="EMBL/GenBank/DDBJ databases">
        <title>Halomonas sp. nov., isolated from Korean tranditional fermented seafood 'Jeotgal'.</title>
        <authorList>
            <person name="Kim B."/>
            <person name="Shin N.-R."/>
        </authorList>
    </citation>
    <scope>NUCLEOTIDE SEQUENCE [LARGE SCALE GENOMIC DNA]</scope>
    <source>
        <strain evidence="2 3">SG2L-4</strain>
    </source>
</reference>
<protein>
    <submittedName>
        <fullName evidence="2">Uncharacterized protein</fullName>
    </submittedName>
</protein>
<proteinExistence type="predicted"/>
<feature type="signal peptide" evidence="1">
    <location>
        <begin position="1"/>
        <end position="32"/>
    </location>
</feature>
<keyword evidence="3" id="KW-1185">Reference proteome</keyword>
<sequence>MTQRRQYPTRAQRLAAIATLTAGMILGGSAQAATFDVSDAETYGGWQAATLTRSAEGEQERHFRAVDTTSYGDATLSVNATPGVCDMPWLEVRVALNDAPAEAGAVDVVPAQLRVDDRTLRPAVAEFFTEPDNNGFYVHFYLNDLAGLLDDMRAGQQLFLGFEQGEREPWYMTFGLDGAESAVDEALARCWRAK</sequence>
<evidence type="ECO:0000256" key="1">
    <source>
        <dbReference type="SAM" id="SignalP"/>
    </source>
</evidence>
<dbReference type="Proteomes" id="UP001301869">
    <property type="component" value="Chromosome"/>
</dbReference>
<accession>A0ABY9YYP2</accession>
<organism evidence="2 3">
    <name type="scientific">Halomonas piscis</name>
    <dbReference type="NCBI Taxonomy" id="3031727"/>
    <lineage>
        <taxon>Bacteria</taxon>
        <taxon>Pseudomonadati</taxon>
        <taxon>Pseudomonadota</taxon>
        <taxon>Gammaproteobacteria</taxon>
        <taxon>Oceanospirillales</taxon>
        <taxon>Halomonadaceae</taxon>
        <taxon>Halomonas</taxon>
    </lineage>
</organism>
<gene>
    <name evidence="2" type="ORF">P1P91_14330</name>
</gene>